<keyword evidence="1" id="KW-1133">Transmembrane helix</keyword>
<protein>
    <submittedName>
        <fullName evidence="2">Uncharacterized protein</fullName>
    </submittedName>
</protein>
<keyword evidence="3" id="KW-1185">Reference proteome</keyword>
<keyword evidence="1" id="KW-0812">Transmembrane</keyword>
<dbReference type="EMBL" id="QGTD01000021">
    <property type="protein sequence ID" value="PWU66594.1"/>
    <property type="molecule type" value="Genomic_DNA"/>
</dbReference>
<name>A0A317KTW5_9BACI</name>
<feature type="transmembrane region" description="Helical" evidence="1">
    <location>
        <begin position="40"/>
        <end position="59"/>
    </location>
</feature>
<evidence type="ECO:0000313" key="3">
    <source>
        <dbReference type="Proteomes" id="UP000245624"/>
    </source>
</evidence>
<gene>
    <name evidence="2" type="ORF">DLJ74_19425</name>
</gene>
<dbReference type="AlphaFoldDB" id="A0A317KTW5"/>
<dbReference type="Proteomes" id="UP000245624">
    <property type="component" value="Unassembled WGS sequence"/>
</dbReference>
<evidence type="ECO:0000313" key="2">
    <source>
        <dbReference type="EMBL" id="PWU66594.1"/>
    </source>
</evidence>
<organism evidence="2 3">
    <name type="scientific">Gracilibacillus dipsosauri</name>
    <dbReference type="NCBI Taxonomy" id="178340"/>
    <lineage>
        <taxon>Bacteria</taxon>
        <taxon>Bacillati</taxon>
        <taxon>Bacillota</taxon>
        <taxon>Bacilli</taxon>
        <taxon>Bacillales</taxon>
        <taxon>Bacillaceae</taxon>
        <taxon>Gracilibacillus</taxon>
    </lineage>
</organism>
<accession>A0A317KTW5</accession>
<reference evidence="2 3" key="1">
    <citation type="submission" date="2018-05" db="EMBL/GenBank/DDBJ databases">
        <title>Genomic analysis of Gracilibacillus dipsosauri DD1 reveals novel features of a salt-tolerant amylase.</title>
        <authorList>
            <person name="Deutch C.E."/>
            <person name="Yang S."/>
        </authorList>
    </citation>
    <scope>NUCLEOTIDE SEQUENCE [LARGE SCALE GENOMIC DNA]</scope>
    <source>
        <strain evidence="2 3">DD1</strain>
    </source>
</reference>
<comment type="caution">
    <text evidence="2">The sequence shown here is derived from an EMBL/GenBank/DDBJ whole genome shotgun (WGS) entry which is preliminary data.</text>
</comment>
<evidence type="ECO:0000256" key="1">
    <source>
        <dbReference type="SAM" id="Phobius"/>
    </source>
</evidence>
<sequence>MALSTMISFTIFSVWLGSGFYTFVLIFQMKEKGHIGGSETLIAITFIVLSCLIGFYQYMY</sequence>
<proteinExistence type="predicted"/>
<keyword evidence="1" id="KW-0472">Membrane</keyword>
<feature type="transmembrane region" description="Helical" evidence="1">
    <location>
        <begin position="6"/>
        <end position="28"/>
    </location>
</feature>